<proteinExistence type="predicted"/>
<gene>
    <name evidence="2" type="ORF">GSLYS_00021420001</name>
</gene>
<reference evidence="2 3" key="1">
    <citation type="submission" date="2024-04" db="EMBL/GenBank/DDBJ databases">
        <authorList>
            <consortium name="Genoscope - CEA"/>
            <person name="William W."/>
        </authorList>
    </citation>
    <scope>NUCLEOTIDE SEQUENCE [LARGE SCALE GENOMIC DNA]</scope>
</reference>
<dbReference type="Proteomes" id="UP001497497">
    <property type="component" value="Unassembled WGS sequence"/>
</dbReference>
<evidence type="ECO:0000256" key="1">
    <source>
        <dbReference type="SAM" id="MobiDB-lite"/>
    </source>
</evidence>
<comment type="caution">
    <text evidence="2">The sequence shown here is derived from an EMBL/GenBank/DDBJ whole genome shotgun (WGS) entry which is preliminary data.</text>
</comment>
<dbReference type="AlphaFoldDB" id="A0AAV2IN88"/>
<organism evidence="2 3">
    <name type="scientific">Lymnaea stagnalis</name>
    <name type="common">Great pond snail</name>
    <name type="synonym">Helix stagnalis</name>
    <dbReference type="NCBI Taxonomy" id="6523"/>
    <lineage>
        <taxon>Eukaryota</taxon>
        <taxon>Metazoa</taxon>
        <taxon>Spiralia</taxon>
        <taxon>Lophotrochozoa</taxon>
        <taxon>Mollusca</taxon>
        <taxon>Gastropoda</taxon>
        <taxon>Heterobranchia</taxon>
        <taxon>Euthyneura</taxon>
        <taxon>Panpulmonata</taxon>
        <taxon>Hygrophila</taxon>
        <taxon>Lymnaeoidea</taxon>
        <taxon>Lymnaeidae</taxon>
        <taxon>Lymnaea</taxon>
    </lineage>
</organism>
<sequence>MLDWSSQAARKKIKVSSKSSNSNGHKSSNRIWHTTWTSKDGVRYKNKNWQLLEYIINLQLTSTTLQKMFWHRLYQGGLTQSKQAVLLAWFHSGAMRRRKL</sequence>
<feature type="region of interest" description="Disordered" evidence="1">
    <location>
        <begin position="1"/>
        <end position="29"/>
    </location>
</feature>
<protein>
    <submittedName>
        <fullName evidence="2">Uncharacterized protein</fullName>
    </submittedName>
</protein>
<accession>A0AAV2IN88</accession>
<evidence type="ECO:0000313" key="2">
    <source>
        <dbReference type="EMBL" id="CAL1548103.1"/>
    </source>
</evidence>
<dbReference type="EMBL" id="CAXITT010001175">
    <property type="protein sequence ID" value="CAL1548103.1"/>
    <property type="molecule type" value="Genomic_DNA"/>
</dbReference>
<keyword evidence="3" id="KW-1185">Reference proteome</keyword>
<feature type="compositionally biased region" description="Low complexity" evidence="1">
    <location>
        <begin position="16"/>
        <end position="26"/>
    </location>
</feature>
<name>A0AAV2IN88_LYMST</name>
<evidence type="ECO:0000313" key="3">
    <source>
        <dbReference type="Proteomes" id="UP001497497"/>
    </source>
</evidence>